<gene>
    <name evidence="1" type="ORF">C823_05449</name>
</gene>
<dbReference type="STRING" id="1235802.C823_05449"/>
<keyword evidence="2" id="KW-1185">Reference proteome</keyword>
<protein>
    <submittedName>
        <fullName evidence="1">Uncharacterized protein</fullName>
    </submittedName>
</protein>
<proteinExistence type="predicted"/>
<evidence type="ECO:0000313" key="1">
    <source>
        <dbReference type="EMBL" id="EMZ19624.1"/>
    </source>
</evidence>
<name>N2A5G8_9FIRM</name>
<dbReference type="Proteomes" id="UP000012589">
    <property type="component" value="Unassembled WGS sequence"/>
</dbReference>
<reference evidence="1 2" key="1">
    <citation type="journal article" date="2014" name="Genome Announc.">
        <title>Draft genome sequences of the altered schaedler flora, a defined bacterial community from gnotobiotic mice.</title>
        <authorList>
            <person name="Wannemuehler M.J."/>
            <person name="Overstreet A.M."/>
            <person name="Ward D.V."/>
            <person name="Phillips G.J."/>
        </authorList>
    </citation>
    <scope>NUCLEOTIDE SEQUENCE [LARGE SCALE GENOMIC DNA]</scope>
    <source>
        <strain evidence="1 2">ASF492</strain>
    </source>
</reference>
<dbReference type="EMBL" id="AQFT01000160">
    <property type="protein sequence ID" value="EMZ19624.1"/>
    <property type="molecule type" value="Genomic_DNA"/>
</dbReference>
<comment type="caution">
    <text evidence="1">The sequence shown here is derived from an EMBL/GenBank/DDBJ whole genome shotgun (WGS) entry which is preliminary data.</text>
</comment>
<dbReference type="AlphaFoldDB" id="N2A5G8"/>
<evidence type="ECO:0000313" key="2">
    <source>
        <dbReference type="Proteomes" id="UP000012589"/>
    </source>
</evidence>
<sequence length="106" mass="11503">MVFHVDSAPVRAWGTCRFVRAGTDTSASEGAAVFARILYGIIPPWAHSMPGRAYGVAGFIEGDAGRGIFRRFCPSVDINEGIDIPVFQQFIGREVVMCGVKADILR</sequence>
<accession>N2A5G8</accession>
<organism evidence="1 2">
    <name type="scientific">Eubacterium plexicaudatum ASF492</name>
    <dbReference type="NCBI Taxonomy" id="1235802"/>
    <lineage>
        <taxon>Bacteria</taxon>
        <taxon>Bacillati</taxon>
        <taxon>Bacillota</taxon>
        <taxon>Clostridia</taxon>
        <taxon>Eubacteriales</taxon>
        <taxon>Eubacteriaceae</taxon>
        <taxon>Eubacterium</taxon>
    </lineage>
</organism>
<dbReference type="HOGENOM" id="CLU_2219151_0_0_9"/>